<evidence type="ECO:0000259" key="5">
    <source>
        <dbReference type="PROSITE" id="PS50977"/>
    </source>
</evidence>
<keyword evidence="6" id="KW-0614">Plasmid</keyword>
<geneLocation type="plasmid" evidence="7">
    <name>pb18-1</name>
</geneLocation>
<dbReference type="SUPFAM" id="SSF48498">
    <property type="entry name" value="Tetracyclin repressor-like, C-terminal domain"/>
    <property type="match status" value="1"/>
</dbReference>
<keyword evidence="1" id="KW-0805">Transcription regulation</keyword>
<evidence type="ECO:0000313" key="7">
    <source>
        <dbReference type="Proteomes" id="UP000503440"/>
    </source>
</evidence>
<dbReference type="InterPro" id="IPR036271">
    <property type="entry name" value="Tet_transcr_reg_TetR-rel_C_sf"/>
</dbReference>
<dbReference type="Pfam" id="PF00440">
    <property type="entry name" value="TetR_N"/>
    <property type="match status" value="1"/>
</dbReference>
<reference evidence="6 7" key="1">
    <citation type="submission" date="2019-09" db="EMBL/GenBank/DDBJ databases">
        <title>Non-baumannii Acinetobacter spp. carrying blaNDM-1 isolated in China.</title>
        <authorList>
            <person name="Cui C."/>
            <person name="Chen C."/>
            <person name="Sun J."/>
            <person name="Liu Y."/>
        </authorList>
    </citation>
    <scope>NUCLEOTIDE SEQUENCE [LARGE SCALE GENOMIC DNA]</scope>
    <source>
        <strain evidence="6 7">B18</strain>
        <plasmid evidence="7">pb18-1</plasmid>
    </source>
</reference>
<keyword evidence="3" id="KW-0804">Transcription</keyword>
<dbReference type="SUPFAM" id="SSF46689">
    <property type="entry name" value="Homeodomain-like"/>
    <property type="match status" value="1"/>
</dbReference>
<dbReference type="AlphaFoldDB" id="A0A6C0Y766"/>
<accession>A0A6C0Y766</accession>
<feature type="domain" description="HTH tetR-type" evidence="5">
    <location>
        <begin position="6"/>
        <end position="66"/>
    </location>
</feature>
<proteinExistence type="predicted"/>
<dbReference type="PANTHER" id="PTHR47506">
    <property type="entry name" value="TRANSCRIPTIONAL REGULATORY PROTEIN"/>
    <property type="match status" value="1"/>
</dbReference>
<evidence type="ECO:0000313" key="6">
    <source>
        <dbReference type="EMBL" id="QIC71722.1"/>
    </source>
</evidence>
<dbReference type="PRINTS" id="PR00455">
    <property type="entry name" value="HTHTETR"/>
</dbReference>
<dbReference type="Gene3D" id="1.10.357.10">
    <property type="entry name" value="Tetracycline Repressor, domain 2"/>
    <property type="match status" value="1"/>
</dbReference>
<evidence type="ECO:0000256" key="3">
    <source>
        <dbReference type="ARBA" id="ARBA00023163"/>
    </source>
</evidence>
<evidence type="ECO:0000256" key="1">
    <source>
        <dbReference type="ARBA" id="ARBA00023015"/>
    </source>
</evidence>
<dbReference type="RefSeq" id="WP_163146379.1">
    <property type="nucleotide sequence ID" value="NZ_CP044456.1"/>
</dbReference>
<keyword evidence="2 4" id="KW-0238">DNA-binding</keyword>
<evidence type="ECO:0000256" key="4">
    <source>
        <dbReference type="PROSITE-ProRule" id="PRU00335"/>
    </source>
</evidence>
<organism evidence="6 7">
    <name type="scientific">Acinetobacter indicus</name>
    <dbReference type="NCBI Taxonomy" id="756892"/>
    <lineage>
        <taxon>Bacteria</taxon>
        <taxon>Pseudomonadati</taxon>
        <taxon>Pseudomonadota</taxon>
        <taxon>Gammaproteobacteria</taxon>
        <taxon>Moraxellales</taxon>
        <taxon>Moraxellaceae</taxon>
        <taxon>Acinetobacter</taxon>
    </lineage>
</organism>
<sequence>MSGIRKFDEQQLLGTVLDLFWKNGWQATSLNDISKETGIQRGSLYNAYKGKDELFLLAYDIYIERFIKSVESNMVGDTLKDIINGLFKAAIDNMTGGEKPKGCLTTKILIEIDLTNELIQGKISSFVTDMTEIITLILSNPKFVDELRLPPKDAAELIFTFLRGIAVMEKHHKDPKKLLSICDSLVSVIVVDI</sequence>
<dbReference type="GO" id="GO:0003677">
    <property type="term" value="F:DNA binding"/>
    <property type="evidence" value="ECO:0007669"/>
    <property type="project" value="UniProtKB-UniRule"/>
</dbReference>
<evidence type="ECO:0000256" key="2">
    <source>
        <dbReference type="ARBA" id="ARBA00023125"/>
    </source>
</evidence>
<dbReference type="Gene3D" id="1.10.10.60">
    <property type="entry name" value="Homeodomain-like"/>
    <property type="match status" value="1"/>
</dbReference>
<dbReference type="InterPro" id="IPR009057">
    <property type="entry name" value="Homeodomain-like_sf"/>
</dbReference>
<feature type="DNA-binding region" description="H-T-H motif" evidence="4">
    <location>
        <begin position="29"/>
        <end position="48"/>
    </location>
</feature>
<dbReference type="InterPro" id="IPR001647">
    <property type="entry name" value="HTH_TetR"/>
</dbReference>
<dbReference type="PROSITE" id="PS50977">
    <property type="entry name" value="HTH_TETR_2"/>
    <property type="match status" value="1"/>
</dbReference>
<gene>
    <name evidence="6" type="ORF">FSC09_15110</name>
</gene>
<dbReference type="EMBL" id="CP044456">
    <property type="protein sequence ID" value="QIC71722.1"/>
    <property type="molecule type" value="Genomic_DNA"/>
</dbReference>
<name>A0A6C0Y766_9GAMM</name>
<dbReference type="PANTHER" id="PTHR47506:SF1">
    <property type="entry name" value="HTH-TYPE TRANSCRIPTIONAL REGULATOR YJDC"/>
    <property type="match status" value="1"/>
</dbReference>
<dbReference type="Proteomes" id="UP000503440">
    <property type="component" value="Plasmid pB18-1"/>
</dbReference>
<protein>
    <submittedName>
        <fullName evidence="6">TetR/AcrR family transcriptional regulator</fullName>
    </submittedName>
</protein>